<accession>A0A7J6M353</accession>
<dbReference type="AlphaFoldDB" id="A0A7J6M353"/>
<comment type="caution">
    <text evidence="1">The sequence shown here is derived from an EMBL/GenBank/DDBJ whole genome shotgun (WGS) entry which is preliminary data.</text>
</comment>
<gene>
    <name evidence="2" type="ORF">FOL46_000297</name>
    <name evidence="1" type="ORF">FOZ61_010393</name>
</gene>
<evidence type="ECO:0000313" key="3">
    <source>
        <dbReference type="Proteomes" id="UP000570595"/>
    </source>
</evidence>
<organism evidence="1 3">
    <name type="scientific">Perkinsus olseni</name>
    <name type="common">Perkinsus atlanticus</name>
    <dbReference type="NCBI Taxonomy" id="32597"/>
    <lineage>
        <taxon>Eukaryota</taxon>
        <taxon>Sar</taxon>
        <taxon>Alveolata</taxon>
        <taxon>Perkinsozoa</taxon>
        <taxon>Perkinsea</taxon>
        <taxon>Perkinsida</taxon>
        <taxon>Perkinsidae</taxon>
        <taxon>Perkinsus</taxon>
    </lineage>
</organism>
<evidence type="ECO:0000313" key="2">
    <source>
        <dbReference type="EMBL" id="KAF4671492.1"/>
    </source>
</evidence>
<dbReference type="EMBL" id="JABAHT010000084">
    <property type="protein sequence ID" value="KAF4665905.1"/>
    <property type="molecule type" value="Genomic_DNA"/>
</dbReference>
<proteinExistence type="predicted"/>
<dbReference type="Proteomes" id="UP000570595">
    <property type="component" value="Unassembled WGS sequence"/>
</dbReference>
<protein>
    <submittedName>
        <fullName evidence="1">Uncharacterized protein</fullName>
    </submittedName>
</protein>
<dbReference type="OrthoDB" id="10451539at2759"/>
<evidence type="ECO:0000313" key="1">
    <source>
        <dbReference type="EMBL" id="KAF4665905.1"/>
    </source>
</evidence>
<evidence type="ECO:0000313" key="4">
    <source>
        <dbReference type="Proteomes" id="UP000572268"/>
    </source>
</evidence>
<reference evidence="3 4" key="1">
    <citation type="submission" date="2020-04" db="EMBL/GenBank/DDBJ databases">
        <title>Perkinsus olseni comparative genomics.</title>
        <authorList>
            <person name="Bogema D.R."/>
        </authorList>
    </citation>
    <scope>NUCLEOTIDE SEQUENCE [LARGE SCALE GENOMIC DNA]</scope>
    <source>
        <strain evidence="1">ATCC PRA-179</strain>
        <strain evidence="2">ATCC PRA-31</strain>
    </source>
</reference>
<dbReference type="Proteomes" id="UP000572268">
    <property type="component" value="Unassembled WGS sequence"/>
</dbReference>
<name>A0A7J6M353_PEROL</name>
<dbReference type="EMBL" id="JABANN010000105">
    <property type="protein sequence ID" value="KAF4671492.1"/>
    <property type="molecule type" value="Genomic_DNA"/>
</dbReference>
<sequence>MPENIFLSPSLLANPQTFTWIKADIISERTKAIAKERAQSEAHFRQSGLDVSFGEALQLKLSSVQFSPELKTSRLSSLVGSAATVKADPSGQRYAVLGRHLLPGDVQVFWDAALCGPSHQRRSLAAVDVGFDDAGLRPGTLDRHLPGIRQSKSTSSLRRCARDVTHALDV</sequence>